<dbReference type="Gene3D" id="3.30.565.10">
    <property type="entry name" value="Histidine kinase-like ATPase, C-terminal domain"/>
    <property type="match status" value="1"/>
</dbReference>
<proteinExistence type="predicted"/>
<dbReference type="GO" id="GO:0000155">
    <property type="term" value="F:phosphorelay sensor kinase activity"/>
    <property type="evidence" value="ECO:0007669"/>
    <property type="project" value="InterPro"/>
</dbReference>
<dbReference type="SMART" id="SM00387">
    <property type="entry name" value="HATPase_c"/>
    <property type="match status" value="1"/>
</dbReference>
<feature type="domain" description="Response regulatory" evidence="11">
    <location>
        <begin position="599"/>
        <end position="714"/>
    </location>
</feature>
<dbReference type="InterPro" id="IPR004358">
    <property type="entry name" value="Sig_transdc_His_kin-like_C"/>
</dbReference>
<dbReference type="AlphaFoldDB" id="A0A4R3LTR0"/>
<dbReference type="PROSITE" id="PS50112">
    <property type="entry name" value="PAS"/>
    <property type="match status" value="1"/>
</dbReference>
<gene>
    <name evidence="14" type="ORF">EDC64_10899</name>
</gene>
<dbReference type="InterPro" id="IPR036097">
    <property type="entry name" value="HisK_dim/P_sf"/>
</dbReference>
<dbReference type="SMART" id="SM00388">
    <property type="entry name" value="HisKA"/>
    <property type="match status" value="1"/>
</dbReference>
<evidence type="ECO:0000256" key="6">
    <source>
        <dbReference type="ARBA" id="ARBA00023012"/>
    </source>
</evidence>
<dbReference type="CDD" id="cd00082">
    <property type="entry name" value="HisKA"/>
    <property type="match status" value="1"/>
</dbReference>
<evidence type="ECO:0000256" key="3">
    <source>
        <dbReference type="ARBA" id="ARBA00022553"/>
    </source>
</evidence>
<name>A0A4R3LTR0_9HYPH</name>
<dbReference type="PROSITE" id="PS50110">
    <property type="entry name" value="RESPONSE_REGULATORY"/>
    <property type="match status" value="1"/>
</dbReference>
<evidence type="ECO:0000256" key="9">
    <source>
        <dbReference type="SAM" id="Phobius"/>
    </source>
</evidence>
<evidence type="ECO:0000259" key="11">
    <source>
        <dbReference type="PROSITE" id="PS50110"/>
    </source>
</evidence>
<dbReference type="EMBL" id="SMAI01000008">
    <property type="protein sequence ID" value="TCT03933.1"/>
    <property type="molecule type" value="Genomic_DNA"/>
</dbReference>
<dbReference type="InterPro" id="IPR035965">
    <property type="entry name" value="PAS-like_dom_sf"/>
</dbReference>
<dbReference type="Gene3D" id="3.30.450.20">
    <property type="entry name" value="PAS domain"/>
    <property type="match status" value="1"/>
</dbReference>
<dbReference type="FunFam" id="1.10.287.130:FF:000001">
    <property type="entry name" value="Two-component sensor histidine kinase"/>
    <property type="match status" value="1"/>
</dbReference>
<dbReference type="InterPro" id="IPR000014">
    <property type="entry name" value="PAS"/>
</dbReference>
<keyword evidence="4" id="KW-0808">Transferase</keyword>
<dbReference type="PANTHER" id="PTHR43047">
    <property type="entry name" value="TWO-COMPONENT HISTIDINE PROTEIN KINASE"/>
    <property type="match status" value="1"/>
</dbReference>
<dbReference type="Gene3D" id="3.40.50.2300">
    <property type="match status" value="1"/>
</dbReference>
<dbReference type="Gene3D" id="1.10.287.130">
    <property type="match status" value="1"/>
</dbReference>
<evidence type="ECO:0000313" key="14">
    <source>
        <dbReference type="EMBL" id="TCT03933.1"/>
    </source>
</evidence>
<dbReference type="SUPFAM" id="SSF55874">
    <property type="entry name" value="ATPase domain of HSP90 chaperone/DNA topoisomerase II/histidine kinase"/>
    <property type="match status" value="1"/>
</dbReference>
<dbReference type="Proteomes" id="UP000294664">
    <property type="component" value="Unassembled WGS sequence"/>
</dbReference>
<dbReference type="CDD" id="cd00130">
    <property type="entry name" value="PAS"/>
    <property type="match status" value="1"/>
</dbReference>
<dbReference type="SUPFAM" id="SSF52172">
    <property type="entry name" value="CheY-like"/>
    <property type="match status" value="1"/>
</dbReference>
<keyword evidence="9" id="KW-1133">Transmembrane helix</keyword>
<feature type="transmembrane region" description="Helical" evidence="9">
    <location>
        <begin position="22"/>
        <end position="45"/>
    </location>
</feature>
<dbReference type="Pfam" id="PF00512">
    <property type="entry name" value="HisKA"/>
    <property type="match status" value="1"/>
</dbReference>
<dbReference type="CDD" id="cd19410">
    <property type="entry name" value="HK9-like_sensor"/>
    <property type="match status" value="1"/>
</dbReference>
<dbReference type="PROSITE" id="PS50113">
    <property type="entry name" value="PAC"/>
    <property type="match status" value="1"/>
</dbReference>
<dbReference type="Pfam" id="PF02518">
    <property type="entry name" value="HATPase_c"/>
    <property type="match status" value="1"/>
</dbReference>
<dbReference type="PANTHER" id="PTHR43047:SF72">
    <property type="entry name" value="OSMOSENSING HISTIDINE PROTEIN KINASE SLN1"/>
    <property type="match status" value="1"/>
</dbReference>
<organism evidence="14 15">
    <name type="scientific">Aquabacter spiritensis</name>
    <dbReference type="NCBI Taxonomy" id="933073"/>
    <lineage>
        <taxon>Bacteria</taxon>
        <taxon>Pseudomonadati</taxon>
        <taxon>Pseudomonadota</taxon>
        <taxon>Alphaproteobacteria</taxon>
        <taxon>Hyphomicrobiales</taxon>
        <taxon>Xanthobacteraceae</taxon>
        <taxon>Aquabacter</taxon>
    </lineage>
</organism>
<keyword evidence="7 9" id="KW-0472">Membrane</keyword>
<dbReference type="GO" id="GO:0005886">
    <property type="term" value="C:plasma membrane"/>
    <property type="evidence" value="ECO:0007669"/>
    <property type="project" value="TreeGrafter"/>
</dbReference>
<keyword evidence="6" id="KW-0902">Two-component regulatory system</keyword>
<evidence type="ECO:0000256" key="2">
    <source>
        <dbReference type="ARBA" id="ARBA00012438"/>
    </source>
</evidence>
<keyword evidence="3" id="KW-0597">Phosphoprotein</keyword>
<dbReference type="EC" id="2.7.13.3" evidence="2"/>
<dbReference type="FunFam" id="3.30.565.10:FF:000006">
    <property type="entry name" value="Sensor histidine kinase WalK"/>
    <property type="match status" value="1"/>
</dbReference>
<dbReference type="InterPro" id="IPR003661">
    <property type="entry name" value="HisK_dim/P_dom"/>
</dbReference>
<evidence type="ECO:0000313" key="15">
    <source>
        <dbReference type="Proteomes" id="UP000294664"/>
    </source>
</evidence>
<dbReference type="InterPro" id="IPR036890">
    <property type="entry name" value="HATPase_C_sf"/>
</dbReference>
<comment type="caution">
    <text evidence="8">Lacks conserved residue(s) required for the propagation of feature annotation.</text>
</comment>
<keyword evidence="15" id="KW-1185">Reference proteome</keyword>
<dbReference type="Pfam" id="PF05227">
    <property type="entry name" value="CHASE3"/>
    <property type="match status" value="1"/>
</dbReference>
<evidence type="ECO:0000259" key="12">
    <source>
        <dbReference type="PROSITE" id="PS50112"/>
    </source>
</evidence>
<comment type="catalytic activity">
    <reaction evidence="1">
        <text>ATP + protein L-histidine = ADP + protein N-phospho-L-histidine.</text>
        <dbReference type="EC" id="2.7.13.3"/>
    </reaction>
</comment>
<evidence type="ECO:0000259" key="10">
    <source>
        <dbReference type="PROSITE" id="PS50109"/>
    </source>
</evidence>
<feature type="domain" description="PAC" evidence="13">
    <location>
        <begin position="313"/>
        <end position="363"/>
    </location>
</feature>
<dbReference type="InterPro" id="IPR005467">
    <property type="entry name" value="His_kinase_dom"/>
</dbReference>
<protein>
    <recommendedName>
        <fullName evidence="2">histidine kinase</fullName>
        <ecNumber evidence="2">2.7.13.3</ecNumber>
    </recommendedName>
</protein>
<evidence type="ECO:0000256" key="8">
    <source>
        <dbReference type="PROSITE-ProRule" id="PRU00169"/>
    </source>
</evidence>
<dbReference type="InterPro" id="IPR003594">
    <property type="entry name" value="HATPase_dom"/>
</dbReference>
<evidence type="ECO:0000259" key="13">
    <source>
        <dbReference type="PROSITE" id="PS50113"/>
    </source>
</evidence>
<dbReference type="SUPFAM" id="SSF55785">
    <property type="entry name" value="PYP-like sensor domain (PAS domain)"/>
    <property type="match status" value="1"/>
</dbReference>
<feature type="domain" description="PAS" evidence="12">
    <location>
        <begin position="238"/>
        <end position="311"/>
    </location>
</feature>
<dbReference type="InterPro" id="IPR000700">
    <property type="entry name" value="PAS-assoc_C"/>
</dbReference>
<dbReference type="InterPro" id="IPR007891">
    <property type="entry name" value="CHASE3"/>
</dbReference>
<reference evidence="14 15" key="1">
    <citation type="submission" date="2019-03" db="EMBL/GenBank/DDBJ databases">
        <title>Genomic Encyclopedia of Type Strains, Phase IV (KMG-IV): sequencing the most valuable type-strain genomes for metagenomic binning, comparative biology and taxonomic classification.</title>
        <authorList>
            <person name="Goeker M."/>
        </authorList>
    </citation>
    <scope>NUCLEOTIDE SEQUENCE [LARGE SCALE GENOMIC DNA]</scope>
    <source>
        <strain evidence="14 15">DSM 9035</strain>
    </source>
</reference>
<evidence type="ECO:0000256" key="5">
    <source>
        <dbReference type="ARBA" id="ARBA00022777"/>
    </source>
</evidence>
<evidence type="ECO:0000256" key="7">
    <source>
        <dbReference type="ARBA" id="ARBA00023136"/>
    </source>
</evidence>
<feature type="transmembrane region" description="Helical" evidence="9">
    <location>
        <begin position="203"/>
        <end position="226"/>
    </location>
</feature>
<evidence type="ECO:0000256" key="1">
    <source>
        <dbReference type="ARBA" id="ARBA00000085"/>
    </source>
</evidence>
<evidence type="ECO:0000256" key="4">
    <source>
        <dbReference type="ARBA" id="ARBA00022679"/>
    </source>
</evidence>
<keyword evidence="9" id="KW-0812">Transmembrane</keyword>
<dbReference type="CDD" id="cd16922">
    <property type="entry name" value="HATPase_EvgS-ArcB-TorS-like"/>
    <property type="match status" value="1"/>
</dbReference>
<dbReference type="NCBIfam" id="TIGR00229">
    <property type="entry name" value="sensory_box"/>
    <property type="match status" value="1"/>
</dbReference>
<comment type="caution">
    <text evidence="14">The sequence shown here is derived from an EMBL/GenBank/DDBJ whole genome shotgun (WGS) entry which is preliminary data.</text>
</comment>
<accession>A0A4R3LTR0</accession>
<dbReference type="SUPFAM" id="SSF47384">
    <property type="entry name" value="Homodimeric domain of signal transducing histidine kinase"/>
    <property type="match status" value="1"/>
</dbReference>
<dbReference type="PROSITE" id="PS50109">
    <property type="entry name" value="HIS_KIN"/>
    <property type="match status" value="1"/>
</dbReference>
<dbReference type="InterPro" id="IPR011006">
    <property type="entry name" value="CheY-like_superfamily"/>
</dbReference>
<dbReference type="GO" id="GO:0009927">
    <property type="term" value="F:histidine phosphotransfer kinase activity"/>
    <property type="evidence" value="ECO:0007669"/>
    <property type="project" value="TreeGrafter"/>
</dbReference>
<dbReference type="SMART" id="SM00091">
    <property type="entry name" value="PAS"/>
    <property type="match status" value="1"/>
</dbReference>
<dbReference type="InterPro" id="IPR001789">
    <property type="entry name" value="Sig_transdc_resp-reg_receiver"/>
</dbReference>
<keyword evidence="5" id="KW-0418">Kinase</keyword>
<dbReference type="Pfam" id="PF13426">
    <property type="entry name" value="PAS_9"/>
    <property type="match status" value="1"/>
</dbReference>
<dbReference type="PRINTS" id="PR00344">
    <property type="entry name" value="BCTRLSENSOR"/>
</dbReference>
<dbReference type="RefSeq" id="WP_165933768.1">
    <property type="nucleotide sequence ID" value="NZ_SMAI01000008.1"/>
</dbReference>
<feature type="domain" description="Histidine kinase" evidence="10">
    <location>
        <begin position="367"/>
        <end position="586"/>
    </location>
</feature>
<sequence length="833" mass="89066">MGKDGEKLPAERRGRQRGIGRVLVIAVLGAGISAAIVLAVGFASFREFASANRLREDLIYSSAIRDHLQRIFEDLLSAESGTLGYVVTGRREFLDPLERADGTLAGDIVALTQLAAARPAHKVSLAEFARFTEEEMRLLREMVATRDARGALAAANVMEARRGKSLMDRIRLVVTDISNAEIAASEQRTYEVRLASQRTKQTLLLLLSAAIAVVAGSSLVMIAHLLGRRRAEIELAETLARHRAILASAMDAIVTVNERGLIETANPATTRMFGWSREELAGAPIGQLFTLDGEDADRRLLRQLETYALDGGHARELTGRRKDGSAVPVDVAVGEMQARDGTQLVAMLHDITERKRAEVIKNEFVSTVSHELRTPLTSIAGSLGLLDGGAAGALPAGAKRLVAIAHQNSRRLVRLINDILDIEKMQSASVAFAHDPVSLEEVARLAIEQNAAFADQHGVRLVLQAVSCDSTVVGDHDRLIQVLTNLISNAVKFSPAEGTVSLRVGRRTGMVRVSVEDHGTGIPLAFRASMFTRFAQADNSDTRQRGGTGLGLAIVKEIVDRHGGRISFETEEGVGTTFHVDLPARLDDAAPPDRLRDAPVLVVDSDPAQATGLLDLFAARGIAAEGAATAAECEGRAALHPLRAIVISPLLHDRDGLSLIRALRRAERTRTTPLILVDGGGRARDGGIAALAVADWLDQPPEPARLVALLARFAPRARRPAVLHIAVAGETRRAFARAAKGIADVIPATSLDEARAALALRPCSLLVVDIDDPGLAREELIRILEQPEGLLPPFVGCSRADGDPAVARRLAELISAAGRPLPPLAAPSHGDPA</sequence>